<dbReference type="Pfam" id="PF07470">
    <property type="entry name" value="Glyco_hydro_88"/>
    <property type="match status" value="1"/>
</dbReference>
<dbReference type="Proteomes" id="UP000316167">
    <property type="component" value="Unassembled WGS sequence"/>
</dbReference>
<evidence type="ECO:0000313" key="6">
    <source>
        <dbReference type="EMBL" id="TWI85839.1"/>
    </source>
</evidence>
<dbReference type="OrthoDB" id="428577at2"/>
<dbReference type="GO" id="GO:0000272">
    <property type="term" value="P:polysaccharide catabolic process"/>
    <property type="evidence" value="ECO:0007669"/>
    <property type="project" value="TreeGrafter"/>
</dbReference>
<evidence type="ECO:0000256" key="2">
    <source>
        <dbReference type="ARBA" id="ARBA00038358"/>
    </source>
</evidence>
<dbReference type="PANTHER" id="PTHR36845:SF1">
    <property type="entry name" value="HYDROLASE, PUTATIVE (AFU_ORTHOLOGUE AFUA_7G05090)-RELATED"/>
    <property type="match status" value="1"/>
</dbReference>
<dbReference type="InterPro" id="IPR012341">
    <property type="entry name" value="6hp_glycosidase-like_sf"/>
</dbReference>
<dbReference type="PANTHER" id="PTHR36845">
    <property type="entry name" value="HYDROLASE, PUTATIVE (AFU_ORTHOLOGUE AFUA_7G05090)-RELATED"/>
    <property type="match status" value="1"/>
</dbReference>
<sequence>MTFIRRFFLVFFLFTVATQNLSAQKQQDFVKRSFSTAAPLYTNLLQKTAGNYTRYPHSMFGNDTIKYFGIDEWTGGFWPGILWYMFEYTKDTSWQRAATVWTESLEKNQFNTAHHDIGFMMYCSYGNALRFQNNPAYEKILLQSAESLTKRYSPVVGCIQSWNKRKSKGDINTWEYPVIMDNMMNLELLFYASRVSKDPKYKQIAISHAEKTMQYHLRKDFSSYHVVNYDPKTGAVLHQQTLQGFSDGSTWARGQAWGIYGFTMSYRETGDQRFLKTAMGMADFFLQHKNLPKDKVPYWDFNVGEPGFTPDWTFDANRFKETPRDASAAAIVSSALFELSTHVKGKKAKQYYSAAVAIVQSLSSDAYLNTAQTNPYFLLQHSTGNLPSNREIDVPLIYADYYFLEALLRYERSKKK</sequence>
<protein>
    <submittedName>
        <fullName evidence="6">Glycosyl hydrolase family 88</fullName>
    </submittedName>
</protein>
<evidence type="ECO:0000256" key="3">
    <source>
        <dbReference type="PIRSR" id="PIRSR610905-1"/>
    </source>
</evidence>
<dbReference type="RefSeq" id="WP_144884933.1">
    <property type="nucleotide sequence ID" value="NZ_VLLE01000002.1"/>
</dbReference>
<dbReference type="InterPro" id="IPR052369">
    <property type="entry name" value="UG_Glycosaminoglycan_Hydrolase"/>
</dbReference>
<gene>
    <name evidence="6" type="ORF">IQ13_1008</name>
</gene>
<keyword evidence="1 6" id="KW-0378">Hydrolase</keyword>
<evidence type="ECO:0000256" key="1">
    <source>
        <dbReference type="ARBA" id="ARBA00022801"/>
    </source>
</evidence>
<organism evidence="6 7">
    <name type="scientific">Lacibacter cauensis</name>
    <dbReference type="NCBI Taxonomy" id="510947"/>
    <lineage>
        <taxon>Bacteria</taxon>
        <taxon>Pseudomonadati</taxon>
        <taxon>Bacteroidota</taxon>
        <taxon>Chitinophagia</taxon>
        <taxon>Chitinophagales</taxon>
        <taxon>Chitinophagaceae</taxon>
        <taxon>Lacibacter</taxon>
    </lineage>
</organism>
<dbReference type="AlphaFoldDB" id="A0A562SX33"/>
<keyword evidence="7" id="KW-1185">Reference proteome</keyword>
<dbReference type="GO" id="GO:0052757">
    <property type="term" value="F:chondroitin hydrolase activity"/>
    <property type="evidence" value="ECO:0007669"/>
    <property type="project" value="TreeGrafter"/>
</dbReference>
<dbReference type="InterPro" id="IPR010905">
    <property type="entry name" value="Glyco_hydro_88"/>
</dbReference>
<dbReference type="SUPFAM" id="SSF48208">
    <property type="entry name" value="Six-hairpin glycosidases"/>
    <property type="match status" value="1"/>
</dbReference>
<feature type="active site" description="Proton donor" evidence="3">
    <location>
        <position position="181"/>
    </location>
</feature>
<reference evidence="6 7" key="1">
    <citation type="journal article" date="2015" name="Stand. Genomic Sci.">
        <title>Genomic Encyclopedia of Bacterial and Archaeal Type Strains, Phase III: the genomes of soil and plant-associated and newly described type strains.</title>
        <authorList>
            <person name="Whitman W.B."/>
            <person name="Woyke T."/>
            <person name="Klenk H.P."/>
            <person name="Zhou Y."/>
            <person name="Lilburn T.G."/>
            <person name="Beck B.J."/>
            <person name="De Vos P."/>
            <person name="Vandamme P."/>
            <person name="Eisen J.A."/>
            <person name="Garrity G."/>
            <person name="Hugenholtz P."/>
            <person name="Kyrpides N.C."/>
        </authorList>
    </citation>
    <scope>NUCLEOTIDE SEQUENCE [LARGE SCALE GENOMIC DNA]</scope>
    <source>
        <strain evidence="6 7">CGMCC 1.7271</strain>
    </source>
</reference>
<feature type="binding site" evidence="4">
    <location>
        <position position="116"/>
    </location>
    <ligand>
        <name>substrate</name>
    </ligand>
</feature>
<comment type="similarity">
    <text evidence="2">Belongs to the glycosyl hydrolase 88 family.</text>
</comment>
<feature type="binding site" evidence="4">
    <location>
        <position position="181"/>
    </location>
    <ligand>
        <name>substrate</name>
    </ligand>
</feature>
<dbReference type="InterPro" id="IPR008928">
    <property type="entry name" value="6-hairpin_glycosidase_sf"/>
</dbReference>
<feature type="binding site" evidence="4">
    <location>
        <position position="241"/>
    </location>
    <ligand>
        <name>substrate</name>
    </ligand>
</feature>
<evidence type="ECO:0000256" key="4">
    <source>
        <dbReference type="PIRSR" id="PIRSR610905-2"/>
    </source>
</evidence>
<comment type="caution">
    <text evidence="6">The sequence shown here is derived from an EMBL/GenBank/DDBJ whole genome shotgun (WGS) entry which is preliminary data.</text>
</comment>
<feature type="chain" id="PRO_5022048557" evidence="5">
    <location>
        <begin position="23"/>
        <end position="416"/>
    </location>
</feature>
<evidence type="ECO:0000313" key="7">
    <source>
        <dbReference type="Proteomes" id="UP000316167"/>
    </source>
</evidence>
<proteinExistence type="inferred from homology"/>
<keyword evidence="5" id="KW-0732">Signal</keyword>
<feature type="binding site" evidence="4">
    <location>
        <position position="388"/>
    </location>
    <ligand>
        <name>substrate</name>
    </ligand>
</feature>
<name>A0A562SX33_9BACT</name>
<dbReference type="Gene3D" id="1.50.10.10">
    <property type="match status" value="1"/>
</dbReference>
<feature type="active site" description="Nucleophile" evidence="3">
    <location>
        <position position="116"/>
    </location>
</feature>
<accession>A0A562SX33</accession>
<feature type="binding site" evidence="4">
    <location>
        <position position="253"/>
    </location>
    <ligand>
        <name>substrate</name>
    </ligand>
</feature>
<feature type="signal peptide" evidence="5">
    <location>
        <begin position="1"/>
        <end position="22"/>
    </location>
</feature>
<feature type="binding site" evidence="4">
    <location>
        <position position="257"/>
    </location>
    <ligand>
        <name>substrate</name>
    </ligand>
</feature>
<evidence type="ECO:0000256" key="5">
    <source>
        <dbReference type="SAM" id="SignalP"/>
    </source>
</evidence>
<dbReference type="EMBL" id="VLLE01000002">
    <property type="protein sequence ID" value="TWI85839.1"/>
    <property type="molecule type" value="Genomic_DNA"/>
</dbReference>